<evidence type="ECO:0000256" key="1">
    <source>
        <dbReference type="SAM" id="MobiDB-lite"/>
    </source>
</evidence>
<evidence type="ECO:0000256" key="2">
    <source>
        <dbReference type="SAM" id="SignalP"/>
    </source>
</evidence>
<dbReference type="InterPro" id="IPR050309">
    <property type="entry name" value="Type-B_Carboxylest/Lipase"/>
</dbReference>
<dbReference type="RefSeq" id="XP_056561240.1">
    <property type="nucleotide sequence ID" value="XM_056694511.1"/>
</dbReference>
<dbReference type="GeneID" id="81433688"/>
<reference evidence="4" key="1">
    <citation type="submission" date="2022-11" db="EMBL/GenBank/DDBJ databases">
        <authorList>
            <person name="Petersen C."/>
        </authorList>
    </citation>
    <scope>NUCLEOTIDE SEQUENCE</scope>
    <source>
        <strain evidence="4">IBT 29864</strain>
    </source>
</reference>
<protein>
    <recommendedName>
        <fullName evidence="3">Carboxylesterase type B domain-containing protein</fullName>
    </recommendedName>
</protein>
<feature type="signal peptide" evidence="2">
    <location>
        <begin position="1"/>
        <end position="18"/>
    </location>
</feature>
<dbReference type="InterPro" id="IPR029058">
    <property type="entry name" value="AB_hydrolase_fold"/>
</dbReference>
<feature type="domain" description="Carboxylesterase type B" evidence="3">
    <location>
        <begin position="19"/>
        <end position="515"/>
    </location>
</feature>
<dbReference type="SUPFAM" id="SSF53474">
    <property type="entry name" value="alpha/beta-Hydrolases"/>
    <property type="match status" value="1"/>
</dbReference>
<dbReference type="Pfam" id="PF00135">
    <property type="entry name" value="COesterase"/>
    <property type="match status" value="1"/>
</dbReference>
<dbReference type="EMBL" id="JAPZBS010000001">
    <property type="protein sequence ID" value="KAJ5390512.1"/>
    <property type="molecule type" value="Genomic_DNA"/>
</dbReference>
<dbReference type="PROSITE" id="PS00941">
    <property type="entry name" value="CARBOXYLESTERASE_B_2"/>
    <property type="match status" value="1"/>
</dbReference>
<keyword evidence="2" id="KW-0732">Signal</keyword>
<comment type="caution">
    <text evidence="4">The sequence shown here is derived from an EMBL/GenBank/DDBJ whole genome shotgun (WGS) entry which is preliminary data.</text>
</comment>
<accession>A0A9W9VW97</accession>
<sequence length="606" mass="63441">MRLLLPTSLSAVVATALASPSVTIDAGTLKGGKCSSGAVYYKGVPFAEPPVGDLRFEPPKAYNKKYSNGVLNSTISAPTCIQFGNQTVPSGKKSEDCLYLDIWAPSSATKDSKLPVKVWVFGGSDTEGGIEYPLYDGCNLAETGSVVVSLNYRLGPLGFLALNSAGIYGNQGIQDLILGFEWVQKSISAFGGDPEKVLAFGQSAGATDVYTIATLAEAPSLFKSAIIESIALPQLTKNLTAQKLGASFAKGLSCGLSDKSCLQSVSSAELQKAYYADSYIDSGVGGLSGIGVSNSQTPEFWPIVDGTVIKENPLHRGAQVPAVLGYNQQEGTLDAIGKYPSAELIANLTAADYKAFLEGDFGSAAQTIEKYYPLSVFESAVKEAGLTSGAGVFKAISTVITDAHFKCPTYESAKSTARNGTPVWTYEFTHNSTCAWLDTLVAIADDLSFLGAAHTAEIPFVFSNLDFSYSEDNYTCSSSTAERELSNEMISLWTAMAENGKPSTKAIQWPEFKITSTGSKTPGMVFGNSSTPGQIDYSICKLWAQVSALLDGRNSTATAKSSSSSSVTPTASPTSSFAVSGGVTVSPSTGGSILLSAVLMGAAILM</sequence>
<dbReference type="PANTHER" id="PTHR11559">
    <property type="entry name" value="CARBOXYLESTERASE"/>
    <property type="match status" value="1"/>
</dbReference>
<dbReference type="Gene3D" id="3.40.50.1820">
    <property type="entry name" value="alpha/beta hydrolase"/>
    <property type="match status" value="1"/>
</dbReference>
<evidence type="ECO:0000313" key="4">
    <source>
        <dbReference type="EMBL" id="KAJ5390512.1"/>
    </source>
</evidence>
<dbReference type="InterPro" id="IPR002018">
    <property type="entry name" value="CarbesteraseB"/>
</dbReference>
<dbReference type="GO" id="GO:0072330">
    <property type="term" value="P:monocarboxylic acid biosynthetic process"/>
    <property type="evidence" value="ECO:0007669"/>
    <property type="project" value="UniProtKB-ARBA"/>
</dbReference>
<dbReference type="GO" id="GO:0017000">
    <property type="term" value="P:antibiotic biosynthetic process"/>
    <property type="evidence" value="ECO:0007669"/>
    <property type="project" value="UniProtKB-ARBA"/>
</dbReference>
<gene>
    <name evidence="4" type="ORF">N7496_001580</name>
</gene>
<feature type="chain" id="PRO_5040742728" description="Carboxylesterase type B domain-containing protein" evidence="2">
    <location>
        <begin position="19"/>
        <end position="606"/>
    </location>
</feature>
<dbReference type="OrthoDB" id="408631at2759"/>
<keyword evidence="5" id="KW-1185">Reference proteome</keyword>
<evidence type="ECO:0000259" key="3">
    <source>
        <dbReference type="Pfam" id="PF00135"/>
    </source>
</evidence>
<organism evidence="4 5">
    <name type="scientific">Penicillium cataractarum</name>
    <dbReference type="NCBI Taxonomy" id="2100454"/>
    <lineage>
        <taxon>Eukaryota</taxon>
        <taxon>Fungi</taxon>
        <taxon>Dikarya</taxon>
        <taxon>Ascomycota</taxon>
        <taxon>Pezizomycotina</taxon>
        <taxon>Eurotiomycetes</taxon>
        <taxon>Eurotiomycetidae</taxon>
        <taxon>Eurotiales</taxon>
        <taxon>Aspergillaceae</taxon>
        <taxon>Penicillium</taxon>
    </lineage>
</organism>
<proteinExistence type="predicted"/>
<name>A0A9W9VW97_9EURO</name>
<dbReference type="InterPro" id="IPR019819">
    <property type="entry name" value="Carboxylesterase_B_CS"/>
</dbReference>
<dbReference type="Proteomes" id="UP001147782">
    <property type="component" value="Unassembled WGS sequence"/>
</dbReference>
<dbReference type="AlphaFoldDB" id="A0A9W9VW97"/>
<evidence type="ECO:0000313" key="5">
    <source>
        <dbReference type="Proteomes" id="UP001147782"/>
    </source>
</evidence>
<reference evidence="4" key="2">
    <citation type="journal article" date="2023" name="IMA Fungus">
        <title>Comparative genomic study of the Penicillium genus elucidates a diverse pangenome and 15 lateral gene transfer events.</title>
        <authorList>
            <person name="Petersen C."/>
            <person name="Sorensen T."/>
            <person name="Nielsen M.R."/>
            <person name="Sondergaard T.E."/>
            <person name="Sorensen J.L."/>
            <person name="Fitzpatrick D.A."/>
            <person name="Frisvad J.C."/>
            <person name="Nielsen K.L."/>
        </authorList>
    </citation>
    <scope>NUCLEOTIDE SEQUENCE</scope>
    <source>
        <strain evidence="4">IBT 29864</strain>
    </source>
</reference>
<feature type="region of interest" description="Disordered" evidence="1">
    <location>
        <begin position="557"/>
        <end position="579"/>
    </location>
</feature>